<dbReference type="InterPro" id="IPR041664">
    <property type="entry name" value="AAA_16"/>
</dbReference>
<evidence type="ECO:0000256" key="2">
    <source>
        <dbReference type="ARBA" id="ARBA00023125"/>
    </source>
</evidence>
<evidence type="ECO:0000256" key="3">
    <source>
        <dbReference type="ARBA" id="ARBA00023163"/>
    </source>
</evidence>
<dbReference type="InterPro" id="IPR016032">
    <property type="entry name" value="Sig_transdc_resp-reg_C-effctor"/>
</dbReference>
<dbReference type="Pfam" id="PF13191">
    <property type="entry name" value="AAA_16"/>
    <property type="match status" value="1"/>
</dbReference>
<name>A0ABZ1IBZ2_9PSEU</name>
<evidence type="ECO:0000313" key="6">
    <source>
        <dbReference type="Proteomes" id="UP001330812"/>
    </source>
</evidence>
<dbReference type="Gene3D" id="1.10.10.10">
    <property type="entry name" value="Winged helix-like DNA-binding domain superfamily/Winged helix DNA-binding domain"/>
    <property type="match status" value="1"/>
</dbReference>
<dbReference type="PANTHER" id="PTHR44688:SF16">
    <property type="entry name" value="DNA-BINDING TRANSCRIPTIONAL ACTIVATOR DEVR_DOSR"/>
    <property type="match status" value="1"/>
</dbReference>
<dbReference type="Gene3D" id="3.40.50.300">
    <property type="entry name" value="P-loop containing nucleotide triphosphate hydrolases"/>
    <property type="match status" value="1"/>
</dbReference>
<reference evidence="5 6" key="1">
    <citation type="journal article" date="2015" name="Int. J. Syst. Evol. Microbiol.">
        <title>Amycolatopsis rhabdoformis sp. nov., an actinomycete isolated from a tropical forest soil.</title>
        <authorList>
            <person name="Souza W.R."/>
            <person name="Silva R.E."/>
            <person name="Goodfellow M."/>
            <person name="Busarakam K."/>
            <person name="Figueiro F.S."/>
            <person name="Ferreira D."/>
            <person name="Rodrigues-Filho E."/>
            <person name="Moraes L.A.B."/>
            <person name="Zucchi T.D."/>
        </authorList>
    </citation>
    <scope>NUCLEOTIDE SEQUENCE [LARGE SCALE GENOMIC DNA]</scope>
    <source>
        <strain evidence="5 6">NCIMB 14900</strain>
    </source>
</reference>
<dbReference type="PANTHER" id="PTHR44688">
    <property type="entry name" value="DNA-BINDING TRANSCRIPTIONAL ACTIVATOR DEVR_DOSR"/>
    <property type="match status" value="1"/>
</dbReference>
<organism evidence="5 6">
    <name type="scientific">Amycolatopsis rhabdoformis</name>
    <dbReference type="NCBI Taxonomy" id="1448059"/>
    <lineage>
        <taxon>Bacteria</taxon>
        <taxon>Bacillati</taxon>
        <taxon>Actinomycetota</taxon>
        <taxon>Actinomycetes</taxon>
        <taxon>Pseudonocardiales</taxon>
        <taxon>Pseudonocardiaceae</taxon>
        <taxon>Amycolatopsis</taxon>
    </lineage>
</organism>
<accession>A0ABZ1IBZ2</accession>
<evidence type="ECO:0000259" key="4">
    <source>
        <dbReference type="PROSITE" id="PS50043"/>
    </source>
</evidence>
<feature type="domain" description="HTH luxR-type" evidence="4">
    <location>
        <begin position="825"/>
        <end position="889"/>
    </location>
</feature>
<dbReference type="PROSITE" id="PS50043">
    <property type="entry name" value="HTH_LUXR_2"/>
    <property type="match status" value="1"/>
</dbReference>
<keyword evidence="1" id="KW-0805">Transcription regulation</keyword>
<gene>
    <name evidence="5" type="ORF">VSH64_07390</name>
</gene>
<dbReference type="PRINTS" id="PR00038">
    <property type="entry name" value="HTHLUXR"/>
</dbReference>
<dbReference type="InterPro" id="IPR000792">
    <property type="entry name" value="Tscrpt_reg_LuxR_C"/>
</dbReference>
<dbReference type="InterPro" id="IPR027417">
    <property type="entry name" value="P-loop_NTPase"/>
</dbReference>
<dbReference type="CDD" id="cd06170">
    <property type="entry name" value="LuxR_C_like"/>
    <property type="match status" value="1"/>
</dbReference>
<dbReference type="EMBL" id="CP142149">
    <property type="protein sequence ID" value="WSE31932.1"/>
    <property type="molecule type" value="Genomic_DNA"/>
</dbReference>
<proteinExistence type="predicted"/>
<dbReference type="RefSeq" id="WP_326834740.1">
    <property type="nucleotide sequence ID" value="NZ_CP142149.1"/>
</dbReference>
<keyword evidence="6" id="KW-1185">Reference proteome</keyword>
<dbReference type="SUPFAM" id="SSF46894">
    <property type="entry name" value="C-terminal effector domain of the bipartite response regulators"/>
    <property type="match status" value="1"/>
</dbReference>
<dbReference type="Pfam" id="PF00196">
    <property type="entry name" value="GerE"/>
    <property type="match status" value="1"/>
</dbReference>
<dbReference type="SUPFAM" id="SSF52540">
    <property type="entry name" value="P-loop containing nucleoside triphosphate hydrolases"/>
    <property type="match status" value="1"/>
</dbReference>
<dbReference type="InterPro" id="IPR036388">
    <property type="entry name" value="WH-like_DNA-bd_sf"/>
</dbReference>
<evidence type="ECO:0000313" key="5">
    <source>
        <dbReference type="EMBL" id="WSE31932.1"/>
    </source>
</evidence>
<protein>
    <submittedName>
        <fullName evidence="5">LuxR family transcriptional regulator</fullName>
    </submittedName>
</protein>
<dbReference type="Proteomes" id="UP001330812">
    <property type="component" value="Chromosome"/>
</dbReference>
<evidence type="ECO:0000256" key="1">
    <source>
        <dbReference type="ARBA" id="ARBA00023015"/>
    </source>
</evidence>
<keyword evidence="3" id="KW-0804">Transcription</keyword>
<sequence>MITRARTARLRGRDTELRRLATVIEGGGALVVHGEAGLGKTALVERALADAVGPARVVRVRGARSEQAFAYAGLHQLLSTMPDHVERLPVVQRRAVRRTLGLSAGAPDPGQVTRGAAAVLAAAAPVVCFVDDVQWLDDASARVLAALAREPAPGVSVVFAGRRPSRELAWLPELRLAGLGDEAAGALLTAVLPDVRDEHVRRRVVAEARGNPEALLDLHRALSRAEISGGFGPAGVRPVVDPAEREFVAAARELPWATRRLLVLASAEPTGDPVLLRRAAAVLGLDPAAPTSLLTVGEQVLFRRPLARPALYHSAPLTERRQAHHALAVALADGDREQRAWHHAQAATAPDETVAAELTAVSGSARERGGAVAAAAFLTWAAELTPDPHRRAHRFLAAAQAKLDAGTPVSAADLVARARAVPLDEPDAARAALLSAKIAGVTDPGPEAVTALAAVARRLTGVDPVLARETYLEALTAAVFAGDGQARTIALAAKTAPPGRGSSADLLLDAVVVRFTDGYAAAAPLLREAAAHFRRAGADDLRWLWLCSHIARDLFDAEGILFWAVHQVEVVRAAGALPWLPRALAYRARVEAMLGRIEESVATLEEADSITTATGAPPRRYIEPFLAAWRGVEEPALDLVRAAAQRASASGQGLALRVVQYSAAILHNGLGQYRAALAAAQEAAQDDDNLGTVGTALVELVEAAVRCDEPEVAAEALSRLVERTDVAGTELAYGLAARSRALVSTGAAAEEHYRAALAHLTVGGDAFWLARTHLVHGEWLRRAHRRVDARAQLRLAADLCSRVGADAFAARAHRELLATAETVQPSDDPGPLSTNEAFIARLARDGHTNREIAAQLTVSPRTVEWHLSKVFTKLGIRSRRQLRAVLPQD</sequence>
<dbReference type="SMART" id="SM00421">
    <property type="entry name" value="HTH_LUXR"/>
    <property type="match status" value="1"/>
</dbReference>
<keyword evidence="2" id="KW-0238">DNA-binding</keyword>